<evidence type="ECO:0000256" key="6">
    <source>
        <dbReference type="ARBA" id="ARBA00023136"/>
    </source>
</evidence>
<reference evidence="10" key="2">
    <citation type="submission" date="2025-09" db="UniProtKB">
        <authorList>
            <consortium name="Ensembl"/>
        </authorList>
    </citation>
    <scope>IDENTIFICATION</scope>
</reference>
<feature type="domain" description="Strictosidine synthase conserved region" evidence="9">
    <location>
        <begin position="196"/>
        <end position="283"/>
    </location>
</feature>
<evidence type="ECO:0000256" key="1">
    <source>
        <dbReference type="ARBA" id="ARBA00004167"/>
    </source>
</evidence>
<keyword evidence="6 8" id="KW-0472">Membrane</keyword>
<evidence type="ECO:0000256" key="2">
    <source>
        <dbReference type="ARBA" id="ARBA00009191"/>
    </source>
</evidence>
<evidence type="ECO:0000313" key="10">
    <source>
        <dbReference type="Ensembl" id="ENSEBUP00000014201.1"/>
    </source>
</evidence>
<evidence type="ECO:0000256" key="3">
    <source>
        <dbReference type="ARBA" id="ARBA00015678"/>
    </source>
</evidence>
<evidence type="ECO:0000256" key="4">
    <source>
        <dbReference type="ARBA" id="ARBA00022692"/>
    </source>
</evidence>
<proteinExistence type="inferred from homology"/>
<accession>A0A8C4WVP9</accession>
<dbReference type="GO" id="GO:0004064">
    <property type="term" value="F:arylesterase activity"/>
    <property type="evidence" value="ECO:0007669"/>
    <property type="project" value="TreeGrafter"/>
</dbReference>
<protein>
    <recommendedName>
        <fullName evidence="3">Adipocyte plasma membrane-associated protein</fullName>
    </recommendedName>
</protein>
<dbReference type="InterPro" id="IPR018119">
    <property type="entry name" value="Strictosidine_synth_cons-reg"/>
</dbReference>
<keyword evidence="5 8" id="KW-1133">Transmembrane helix</keyword>
<sequence length="417" mass="46292">MDDLGVRRRKPIHDTATIPDQRPERSNFSGFKVVVGTCFTLFLAVAALLAAVWIFVDSPIEPLSFRYPDCPSLVGPLNLNDKLQHAEHLFEGKLVGAESIATIGDIFYTGTADGKIIKIDNGKLSTIATLGTPPCGQPEHEPNCGRPLGLCASALGKLFVVDAYLGVFEVDPNTGETAVLVPATLMVEGQKFGFLNDLTILDNGSKIYFTDSSSRWQRQHNCFLVMEGTCDGRLLEYDVNTKITHVLLSGLCFANGVELSPAEDHILVCETTMARIIRYYIKGKKKGQHEVFAENLPGLPDNISPSSFGGYWVGLATVRSREAFSIVDLLAPHPWLKKLMFKLFSQEFVMRFTSRHGLVLELGPDGHIRRSLHDASGTSVSSISEVCEHGFRIPWKMLECESCLFRFWYFLFACFLF</sequence>
<keyword evidence="7" id="KW-0325">Glycoprotein</keyword>
<comment type="subcellular location">
    <subcellularLocation>
        <location evidence="1">Membrane</location>
        <topology evidence="1">Single-pass membrane protein</topology>
    </subcellularLocation>
</comment>
<dbReference type="InterPro" id="IPR011042">
    <property type="entry name" value="6-blade_b-propeller_TolB-like"/>
</dbReference>
<dbReference type="Proteomes" id="UP000694388">
    <property type="component" value="Unplaced"/>
</dbReference>
<evidence type="ECO:0000259" key="9">
    <source>
        <dbReference type="Pfam" id="PF03088"/>
    </source>
</evidence>
<evidence type="ECO:0000313" key="11">
    <source>
        <dbReference type="Proteomes" id="UP000694388"/>
    </source>
</evidence>
<name>A0A8C4WVP9_EPTBU</name>
<evidence type="ECO:0000256" key="7">
    <source>
        <dbReference type="ARBA" id="ARBA00023180"/>
    </source>
</evidence>
<dbReference type="Ensembl" id="ENSEBUT00000014777.1">
    <property type="protein sequence ID" value="ENSEBUP00000014201.1"/>
    <property type="gene ID" value="ENSEBUG00000008942.1"/>
</dbReference>
<evidence type="ECO:0000256" key="8">
    <source>
        <dbReference type="SAM" id="Phobius"/>
    </source>
</evidence>
<dbReference type="SUPFAM" id="SSF63829">
    <property type="entry name" value="Calcium-dependent phosphotriesterase"/>
    <property type="match status" value="1"/>
</dbReference>
<dbReference type="GO" id="GO:0012505">
    <property type="term" value="C:endomembrane system"/>
    <property type="evidence" value="ECO:0007669"/>
    <property type="project" value="TreeGrafter"/>
</dbReference>
<reference evidence="10" key="1">
    <citation type="submission" date="2025-08" db="UniProtKB">
        <authorList>
            <consortium name="Ensembl"/>
        </authorList>
    </citation>
    <scope>IDENTIFICATION</scope>
</reference>
<keyword evidence="11" id="KW-1185">Reference proteome</keyword>
<feature type="transmembrane region" description="Helical" evidence="8">
    <location>
        <begin position="33"/>
        <end position="56"/>
    </location>
</feature>
<dbReference type="PANTHER" id="PTHR10426:SF130">
    <property type="entry name" value="ADIPOCYTE PLASMA MEMBRANE-ASSOCIATED PROTEIN"/>
    <property type="match status" value="1"/>
</dbReference>
<comment type="similarity">
    <text evidence="2">Belongs to the strictosidine synthase family.</text>
</comment>
<dbReference type="GeneTree" id="ENSGT00440000039984"/>
<evidence type="ECO:0000256" key="5">
    <source>
        <dbReference type="ARBA" id="ARBA00022989"/>
    </source>
</evidence>
<keyword evidence="4 8" id="KW-0812">Transmembrane</keyword>
<dbReference type="GO" id="GO:0016020">
    <property type="term" value="C:membrane"/>
    <property type="evidence" value="ECO:0007669"/>
    <property type="project" value="UniProtKB-SubCell"/>
</dbReference>
<dbReference type="PANTHER" id="PTHR10426">
    <property type="entry name" value="STRICTOSIDINE SYNTHASE-RELATED"/>
    <property type="match status" value="1"/>
</dbReference>
<dbReference type="AlphaFoldDB" id="A0A8C4WVP9"/>
<dbReference type="Pfam" id="PF03088">
    <property type="entry name" value="Str_synth"/>
    <property type="match status" value="1"/>
</dbReference>
<dbReference type="Gene3D" id="2.120.10.30">
    <property type="entry name" value="TolB, C-terminal domain"/>
    <property type="match status" value="1"/>
</dbReference>
<organism evidence="10 11">
    <name type="scientific">Eptatretus burgeri</name>
    <name type="common">Inshore hagfish</name>
    <dbReference type="NCBI Taxonomy" id="7764"/>
    <lineage>
        <taxon>Eukaryota</taxon>
        <taxon>Metazoa</taxon>
        <taxon>Chordata</taxon>
        <taxon>Craniata</taxon>
        <taxon>Vertebrata</taxon>
        <taxon>Cyclostomata</taxon>
        <taxon>Myxini</taxon>
        <taxon>Myxiniformes</taxon>
        <taxon>Myxinidae</taxon>
        <taxon>Eptatretinae</taxon>
        <taxon>Eptatretus</taxon>
    </lineage>
</organism>